<feature type="domain" description="Phospholipase D N-terminal" evidence="2">
    <location>
        <begin position="37"/>
        <end position="133"/>
    </location>
</feature>
<dbReference type="STRING" id="391937.NA2_03167"/>
<dbReference type="AlphaFoldDB" id="K2MDH0"/>
<dbReference type="EMBL" id="AMRM01000003">
    <property type="protein sequence ID" value="EKF20221.1"/>
    <property type="molecule type" value="Genomic_DNA"/>
</dbReference>
<reference evidence="3 4" key="1">
    <citation type="journal article" date="2012" name="J. Bacteriol.">
        <title>Genome Sequence of Nitratireductor pacificus Type Strain pht-3B.</title>
        <authorList>
            <person name="Lai Q."/>
            <person name="Li G."/>
            <person name="Shao Z."/>
        </authorList>
    </citation>
    <scope>NUCLEOTIDE SEQUENCE [LARGE SCALE GENOMIC DNA]</scope>
    <source>
        <strain evidence="4">pht-3B</strain>
    </source>
</reference>
<dbReference type="InterPro" id="IPR029052">
    <property type="entry name" value="Metallo-depent_PP-like"/>
</dbReference>
<dbReference type="RefSeq" id="WP_008594119.1">
    <property type="nucleotide sequence ID" value="NZ_AMRM01000003.1"/>
</dbReference>
<dbReference type="InterPro" id="IPR018946">
    <property type="entry name" value="PhoD-like_MPP"/>
</dbReference>
<evidence type="ECO:0000313" key="3">
    <source>
        <dbReference type="EMBL" id="EKF20221.1"/>
    </source>
</evidence>
<dbReference type="InterPro" id="IPR038607">
    <property type="entry name" value="PhoD-like_sf"/>
</dbReference>
<evidence type="ECO:0000259" key="2">
    <source>
        <dbReference type="Pfam" id="PF16655"/>
    </source>
</evidence>
<dbReference type="PATRIC" id="fig|391937.3.peg.657"/>
<evidence type="ECO:0000259" key="1">
    <source>
        <dbReference type="Pfam" id="PF09423"/>
    </source>
</evidence>
<organism evidence="3 4">
    <name type="scientific">Nitratireductor pacificus pht-3B</name>
    <dbReference type="NCBI Taxonomy" id="391937"/>
    <lineage>
        <taxon>Bacteria</taxon>
        <taxon>Pseudomonadati</taxon>
        <taxon>Pseudomonadota</taxon>
        <taxon>Alphaproteobacteria</taxon>
        <taxon>Hyphomicrobiales</taxon>
        <taxon>Phyllobacteriaceae</taxon>
        <taxon>Nitratireductor</taxon>
    </lineage>
</organism>
<dbReference type="Pfam" id="PF16655">
    <property type="entry name" value="PhoD_N"/>
    <property type="match status" value="1"/>
</dbReference>
<dbReference type="Proteomes" id="UP000006786">
    <property type="component" value="Unassembled WGS sequence"/>
</dbReference>
<dbReference type="PANTHER" id="PTHR43606">
    <property type="entry name" value="PHOSPHATASE, PUTATIVE (AFU_ORTHOLOGUE AFUA_6G08710)-RELATED"/>
    <property type="match status" value="1"/>
</dbReference>
<feature type="domain" description="PhoD-like phosphatase metallophosphatase" evidence="1">
    <location>
        <begin position="146"/>
        <end position="477"/>
    </location>
</feature>
<dbReference type="eggNOG" id="COG3540">
    <property type="taxonomic scope" value="Bacteria"/>
</dbReference>
<gene>
    <name evidence="3" type="ORF">NA2_03167</name>
</gene>
<name>K2MDH0_9HYPH</name>
<accession>K2MDH0</accession>
<proteinExistence type="predicted"/>
<protein>
    <submittedName>
        <fullName evidence="3">Phosphodiesterase/alkaline phosphatase D</fullName>
    </submittedName>
</protein>
<dbReference type="OrthoDB" id="327733at2"/>
<evidence type="ECO:0000313" key="4">
    <source>
        <dbReference type="Proteomes" id="UP000006786"/>
    </source>
</evidence>
<comment type="caution">
    <text evidence="3">The sequence shown here is derived from an EMBL/GenBank/DDBJ whole genome shotgun (WGS) entry which is preliminary data.</text>
</comment>
<sequence>MKRRDLLIGGMGLGATLAMPRLAFGQTARFDRDPFQLGVSSGEPTSTSITLWTRLAPDPLVPGGGLEPRPYAVDWVLASDEALGAPVARGTAIATPEMAHSVRVTVQGLQPGRHYWYRFTVGDATSVTGRTKTLPDLRLSTGQVRFATASCQHFEQGLFVAYDHMVEDDVDFVLHLGDYIYGVSRGEFRHHTRKDVPVTLEDYRLRHALYKTDPHLQKAHASFPFMAVMDNHDALKDVDLTPEALAQRAAAYQAWFEHMPMAGGYTAGSRSIYTHGSLDFGDLLRLNILDTRQFRDNEDLCREAADPDYGFTIYRPACADVTAPGRTTLGAAQEAWIADRFATSRQRWNATASSVLFAPFAMQHGGDTFRYESSWDYYPENRKRLIGAMKETGLSNPVVLSADIHSNWAIDIPEDPDEPESAPIGSEMLATSISSGWPQPLDAPMKDNLTYNPHVHHYDSSQRGYMLHDVTPESWTTAMRVVDTIESAQAKVSNQARFAIEHGKAGVQKA</sequence>
<dbReference type="Gene3D" id="2.60.40.380">
    <property type="entry name" value="Purple acid phosphatase-like, N-terminal"/>
    <property type="match status" value="1"/>
</dbReference>
<dbReference type="InterPro" id="IPR052900">
    <property type="entry name" value="Phospholipid_Metab_Enz"/>
</dbReference>
<dbReference type="Pfam" id="PF09423">
    <property type="entry name" value="PhoD"/>
    <property type="match status" value="1"/>
</dbReference>
<dbReference type="InterPro" id="IPR032093">
    <property type="entry name" value="PhoD_N"/>
</dbReference>
<dbReference type="SUPFAM" id="SSF56300">
    <property type="entry name" value="Metallo-dependent phosphatases"/>
    <property type="match status" value="1"/>
</dbReference>
<dbReference type="CDD" id="cd07389">
    <property type="entry name" value="MPP_PhoD"/>
    <property type="match status" value="1"/>
</dbReference>
<keyword evidence="4" id="KW-1185">Reference proteome</keyword>
<dbReference type="PANTHER" id="PTHR43606:SF2">
    <property type="entry name" value="ALKALINE PHOSPHATASE FAMILY PROTEIN (AFU_ORTHOLOGUE AFUA_5G03860)"/>
    <property type="match status" value="1"/>
</dbReference>
<dbReference type="Gene3D" id="3.60.21.70">
    <property type="entry name" value="PhoD-like phosphatase"/>
    <property type="match status" value="1"/>
</dbReference>